<comment type="similarity">
    <text evidence="2 9">Belongs to the sulfotransferase 2 family.</text>
</comment>
<evidence type="ECO:0000256" key="5">
    <source>
        <dbReference type="ARBA" id="ARBA00022989"/>
    </source>
</evidence>
<keyword evidence="7 9" id="KW-0472">Membrane</keyword>
<evidence type="ECO:0000313" key="11">
    <source>
        <dbReference type="Proteomes" id="UP001186944"/>
    </source>
</evidence>
<keyword evidence="8 9" id="KW-0325">Glycoprotein</keyword>
<dbReference type="GO" id="GO:0016051">
    <property type="term" value="P:carbohydrate biosynthetic process"/>
    <property type="evidence" value="ECO:0007669"/>
    <property type="project" value="InterPro"/>
</dbReference>
<evidence type="ECO:0000256" key="7">
    <source>
        <dbReference type="ARBA" id="ARBA00023136"/>
    </source>
</evidence>
<evidence type="ECO:0000256" key="1">
    <source>
        <dbReference type="ARBA" id="ARBA00004323"/>
    </source>
</evidence>
<proteinExistence type="inferred from homology"/>
<comment type="caution">
    <text evidence="10">The sequence shown here is derived from an EMBL/GenBank/DDBJ whole genome shotgun (WGS) entry which is preliminary data.</text>
</comment>
<feature type="transmembrane region" description="Helical" evidence="9">
    <location>
        <begin position="39"/>
        <end position="57"/>
    </location>
</feature>
<evidence type="ECO:0000256" key="9">
    <source>
        <dbReference type="RuleBase" id="RU364020"/>
    </source>
</evidence>
<evidence type="ECO:0000256" key="8">
    <source>
        <dbReference type="ARBA" id="ARBA00023180"/>
    </source>
</evidence>
<evidence type="ECO:0000256" key="2">
    <source>
        <dbReference type="ARBA" id="ARBA00006339"/>
    </source>
</evidence>
<evidence type="ECO:0000256" key="4">
    <source>
        <dbReference type="ARBA" id="ARBA00022692"/>
    </source>
</evidence>
<accession>A0AA89C3K0</accession>
<keyword evidence="9" id="KW-0735">Signal-anchor</keyword>
<sequence>MNNLVIDGKILFSREESSAEETELFRYIMKVIYIRKQSYILLIGVGFVLAVLFLLNIRNGERVANSRKNNAEIINRRVPLHNLCNTALDLREKVDRYEISGSGKYNFSYCMVYKAATTTWLRIIRFLNGEDLSLKSPFDSSKYRTHYYNASKFIPYFKYNQNQDFLDNSLRVMTVRDPYTRLWSAYIDKFLLPDFWHTRGRCIVNLLRKRKADQTSLRCGHNVTFKEFVEYVVSPNEESKRWHQDKHWIPATEMCRLDQFKPHIILKQENLRKDIFKIFKKLNLPASIDKTSSEDLTDYEMMDQLDYVFKVSNFDCVSPATLGERIWKAFQYNSYIPLEIMYPKDEFHNNLTMENMRSVLRSRRESWLVKSEVKKLQKREAMISAYKTVPLKTLYELRNYYKDDFKAFGYESKPSDIFEPFIGS</sequence>
<keyword evidence="9" id="KW-0119">Carbohydrate metabolism</keyword>
<organism evidence="10 11">
    <name type="scientific">Pinctada imbricata</name>
    <name type="common">Atlantic pearl-oyster</name>
    <name type="synonym">Pinctada martensii</name>
    <dbReference type="NCBI Taxonomy" id="66713"/>
    <lineage>
        <taxon>Eukaryota</taxon>
        <taxon>Metazoa</taxon>
        <taxon>Spiralia</taxon>
        <taxon>Lophotrochozoa</taxon>
        <taxon>Mollusca</taxon>
        <taxon>Bivalvia</taxon>
        <taxon>Autobranchia</taxon>
        <taxon>Pteriomorphia</taxon>
        <taxon>Pterioida</taxon>
        <taxon>Pterioidea</taxon>
        <taxon>Pteriidae</taxon>
        <taxon>Pinctada</taxon>
    </lineage>
</organism>
<dbReference type="GO" id="GO:0008146">
    <property type="term" value="F:sulfotransferase activity"/>
    <property type="evidence" value="ECO:0007669"/>
    <property type="project" value="InterPro"/>
</dbReference>
<keyword evidence="6 9" id="KW-0333">Golgi apparatus</keyword>
<evidence type="ECO:0000256" key="3">
    <source>
        <dbReference type="ARBA" id="ARBA00022679"/>
    </source>
</evidence>
<dbReference type="AlphaFoldDB" id="A0AA89C3K0"/>
<protein>
    <recommendedName>
        <fullName evidence="9">Carbohydrate sulfotransferase</fullName>
        <ecNumber evidence="9">2.8.2.-</ecNumber>
    </recommendedName>
</protein>
<dbReference type="EC" id="2.8.2.-" evidence="9"/>
<keyword evidence="11" id="KW-1185">Reference proteome</keyword>
<dbReference type="InterPro" id="IPR018011">
    <property type="entry name" value="Carb_sulfotrans_8-10"/>
</dbReference>
<keyword evidence="5 9" id="KW-1133">Transmembrane helix</keyword>
<dbReference type="Proteomes" id="UP001186944">
    <property type="component" value="Unassembled WGS sequence"/>
</dbReference>
<keyword evidence="4 9" id="KW-0812">Transmembrane</keyword>
<evidence type="ECO:0000313" key="10">
    <source>
        <dbReference type="EMBL" id="KAK3099873.1"/>
    </source>
</evidence>
<dbReference type="PANTHER" id="PTHR12137:SF54">
    <property type="entry name" value="CARBOHYDRATE SULFOTRANSFERASE"/>
    <property type="match status" value="1"/>
</dbReference>
<comment type="subcellular location">
    <subcellularLocation>
        <location evidence="1 9">Golgi apparatus membrane</location>
        <topology evidence="1 9">Single-pass type II membrane protein</topology>
    </subcellularLocation>
</comment>
<evidence type="ECO:0000256" key="6">
    <source>
        <dbReference type="ARBA" id="ARBA00023034"/>
    </source>
</evidence>
<dbReference type="Pfam" id="PF03567">
    <property type="entry name" value="Sulfotransfer_2"/>
    <property type="match status" value="1"/>
</dbReference>
<dbReference type="PANTHER" id="PTHR12137">
    <property type="entry name" value="CARBOHYDRATE SULFOTRANSFERASE"/>
    <property type="match status" value="1"/>
</dbReference>
<dbReference type="GO" id="GO:0000139">
    <property type="term" value="C:Golgi membrane"/>
    <property type="evidence" value="ECO:0007669"/>
    <property type="project" value="UniProtKB-SubCell"/>
</dbReference>
<dbReference type="EMBL" id="VSWD01000006">
    <property type="protein sequence ID" value="KAK3099873.1"/>
    <property type="molecule type" value="Genomic_DNA"/>
</dbReference>
<dbReference type="InterPro" id="IPR005331">
    <property type="entry name" value="Sulfotransferase"/>
</dbReference>
<name>A0AA89C3K0_PINIB</name>
<gene>
    <name evidence="10" type="ORF">FSP39_011026</name>
</gene>
<reference evidence="10" key="1">
    <citation type="submission" date="2019-08" db="EMBL/GenBank/DDBJ databases">
        <title>The improved chromosome-level genome for the pearl oyster Pinctada fucata martensii using PacBio sequencing and Hi-C.</title>
        <authorList>
            <person name="Zheng Z."/>
        </authorList>
    </citation>
    <scope>NUCLEOTIDE SEQUENCE</scope>
    <source>
        <strain evidence="10">ZZ-2019</strain>
        <tissue evidence="10">Adductor muscle</tissue>
    </source>
</reference>
<keyword evidence="3 9" id="KW-0808">Transferase</keyword>